<organism evidence="1 2">
    <name type="scientific">Mycobacterium basiliense</name>
    <dbReference type="NCBI Taxonomy" id="2094119"/>
    <lineage>
        <taxon>Bacteria</taxon>
        <taxon>Bacillati</taxon>
        <taxon>Actinomycetota</taxon>
        <taxon>Actinomycetes</taxon>
        <taxon>Mycobacteriales</taxon>
        <taxon>Mycobacteriaceae</taxon>
        <taxon>Mycobacterium</taxon>
    </lineage>
</organism>
<name>A0A3S4CTK9_9MYCO</name>
<dbReference type="OrthoDB" id="4763847at2"/>
<dbReference type="EMBL" id="LR130759">
    <property type="protein sequence ID" value="VDM87432.1"/>
    <property type="molecule type" value="Genomic_DNA"/>
</dbReference>
<dbReference type="AlphaFoldDB" id="A0A3S4CTK9"/>
<evidence type="ECO:0000313" key="2">
    <source>
        <dbReference type="Proteomes" id="UP000269998"/>
    </source>
</evidence>
<dbReference type="InterPro" id="IPR022536">
    <property type="entry name" value="EspC"/>
</dbReference>
<proteinExistence type="predicted"/>
<dbReference type="Proteomes" id="UP000269998">
    <property type="component" value="Chromosome"/>
</dbReference>
<keyword evidence="2" id="KW-1185">Reference proteome</keyword>
<dbReference type="RefSeq" id="WP_158015583.1">
    <property type="nucleotide sequence ID" value="NZ_CBCSKE010000004.1"/>
</dbReference>
<reference evidence="2" key="1">
    <citation type="submission" date="2018-02" db="EMBL/GenBank/DDBJ databases">
        <authorList>
            <person name="Seth-Smith MB H."/>
            <person name="Seth-Smith H."/>
        </authorList>
    </citation>
    <scope>NUCLEOTIDE SEQUENCE [LARGE SCALE GENOMIC DNA]</scope>
</reference>
<evidence type="ECO:0000313" key="1">
    <source>
        <dbReference type="EMBL" id="VDM87432.1"/>
    </source>
</evidence>
<dbReference type="GO" id="GO:0009306">
    <property type="term" value="P:protein secretion"/>
    <property type="evidence" value="ECO:0007669"/>
    <property type="project" value="InterPro"/>
</dbReference>
<gene>
    <name evidence="1" type="ORF">MB901379_00971</name>
</gene>
<dbReference type="Pfam" id="PF10824">
    <property type="entry name" value="T7SS_ESX_EspC"/>
    <property type="match status" value="1"/>
</dbReference>
<sequence length="115" mass="12021">MPIDEGNCFAPPAFNTAIAGSGVDVAALRVIADRTSSAAEILDNAAANHLAHLTFGGVRAGRAYEQQGDALSAGLERIAVQLSGWSRAATEIADALRRIANRYVDADHYAATRIA</sequence>
<dbReference type="KEGG" id="mbai:MB901379_00971"/>
<evidence type="ECO:0008006" key="3">
    <source>
        <dbReference type="Google" id="ProtNLM"/>
    </source>
</evidence>
<protein>
    <recommendedName>
        <fullName evidence="3">ESX-1 secretion-associated protein EspC</fullName>
    </recommendedName>
</protein>
<accession>A0A3S4CTK9</accession>